<dbReference type="Pfam" id="PF00079">
    <property type="entry name" value="Serpin"/>
    <property type="match status" value="1"/>
</dbReference>
<feature type="region of interest" description="Disordered" evidence="2">
    <location>
        <begin position="1"/>
        <end position="21"/>
    </location>
</feature>
<dbReference type="MEROPS" id="I04.073"/>
<protein>
    <submittedName>
        <fullName evidence="5">Proteinase inhibitor I4 serpin</fullName>
    </submittedName>
</protein>
<dbReference type="PROSITE" id="PS00284">
    <property type="entry name" value="SERPIN"/>
    <property type="match status" value="1"/>
</dbReference>
<keyword evidence="3" id="KW-0472">Membrane</keyword>
<feature type="domain" description="Serpin" evidence="4">
    <location>
        <begin position="136"/>
        <end position="496"/>
    </location>
</feature>
<dbReference type="InterPro" id="IPR042178">
    <property type="entry name" value="Serpin_sf_1"/>
</dbReference>
<dbReference type="AlphaFoldDB" id="A0A0B7MFE9"/>
<dbReference type="PANTHER" id="PTHR11461">
    <property type="entry name" value="SERINE PROTEASE INHIBITOR, SERPIN"/>
    <property type="match status" value="1"/>
</dbReference>
<comment type="similarity">
    <text evidence="1">Belongs to the serpin family.</text>
</comment>
<dbReference type="InterPro" id="IPR000215">
    <property type="entry name" value="Serpin_fam"/>
</dbReference>
<gene>
    <name evidence="5" type="ORF">SSCH_260011</name>
</gene>
<proteinExistence type="inferred from homology"/>
<dbReference type="InterPro" id="IPR036186">
    <property type="entry name" value="Serpin_sf"/>
</dbReference>
<dbReference type="EMBL" id="CDRZ01000179">
    <property type="protein sequence ID" value="CEO88785.1"/>
    <property type="molecule type" value="Genomic_DNA"/>
</dbReference>
<organism evidence="5 6">
    <name type="scientific">Syntrophaceticus schinkii</name>
    <dbReference type="NCBI Taxonomy" id="499207"/>
    <lineage>
        <taxon>Bacteria</taxon>
        <taxon>Bacillati</taxon>
        <taxon>Bacillota</taxon>
        <taxon>Clostridia</taxon>
        <taxon>Thermoanaerobacterales</taxon>
        <taxon>Thermoanaerobacterales Family III. Incertae Sedis</taxon>
        <taxon>Syntrophaceticus</taxon>
    </lineage>
</organism>
<dbReference type="Gene3D" id="2.30.39.10">
    <property type="entry name" value="Alpha-1-antitrypsin, domain 1"/>
    <property type="match status" value="1"/>
</dbReference>
<evidence type="ECO:0000313" key="6">
    <source>
        <dbReference type="Proteomes" id="UP000046155"/>
    </source>
</evidence>
<sequence length="499" mass="55422">MKENLTDLSREDSSRTRRGDGSAVSLLSHNLRRGIRWDGFGVPTGVSKMGGVYVKNIFQHYLYRRSCGEMEVCMKCRLSICLMAFICLSLVFSGCASTGGTCEASDLMADIHAAKRPASPAPPDEAISKEINRFSAELLKASAANEGNVMISPASVYLALAMTLNGADGETKAAMLKVLADEGLTVDMINKASRNWTNLLTKTGSKTTLTIANSIWFDDNFTPYKPFLQSNADFFAADARKLDFQDKDTPQIINDWVKDATRGTIDKIVESIDRDVVMYLINAIYFKSDWQTPFEKNNTRDRTFTTPNGTVKTAFLHRIGQMAYFSDNEATGIALPYDDGQFAYFALLPDGQTTPRQWLAKQDQASLFDNIAGMISQKANSNVELAMPKFEAHYEDSLLNELTQLGMEIAFDPNRADFSQMNEQHTKDLYISEVVHKTFIRVDEKGTEAAAVTSVVEDKSCMPISNKQLILDRPFLYGIMDLKTGMPLFVGIMENPAAK</sequence>
<feature type="compositionally biased region" description="Basic and acidic residues" evidence="2">
    <location>
        <begin position="1"/>
        <end position="20"/>
    </location>
</feature>
<evidence type="ECO:0000313" key="5">
    <source>
        <dbReference type="EMBL" id="CEO88785.1"/>
    </source>
</evidence>
<keyword evidence="6" id="KW-1185">Reference proteome</keyword>
<dbReference type="GO" id="GO:0004867">
    <property type="term" value="F:serine-type endopeptidase inhibitor activity"/>
    <property type="evidence" value="ECO:0007669"/>
    <property type="project" value="InterPro"/>
</dbReference>
<name>A0A0B7MFE9_9FIRM</name>
<evidence type="ECO:0000259" key="4">
    <source>
        <dbReference type="SMART" id="SM00093"/>
    </source>
</evidence>
<dbReference type="Proteomes" id="UP000046155">
    <property type="component" value="Unassembled WGS sequence"/>
</dbReference>
<feature type="transmembrane region" description="Helical" evidence="3">
    <location>
        <begin position="72"/>
        <end position="92"/>
    </location>
</feature>
<evidence type="ECO:0000256" key="3">
    <source>
        <dbReference type="SAM" id="Phobius"/>
    </source>
</evidence>
<dbReference type="GO" id="GO:0005615">
    <property type="term" value="C:extracellular space"/>
    <property type="evidence" value="ECO:0007669"/>
    <property type="project" value="InterPro"/>
</dbReference>
<dbReference type="InterPro" id="IPR023795">
    <property type="entry name" value="Serpin_CS"/>
</dbReference>
<dbReference type="InterPro" id="IPR042185">
    <property type="entry name" value="Serpin_sf_2"/>
</dbReference>
<keyword evidence="3" id="KW-0812">Transmembrane</keyword>
<dbReference type="Gene3D" id="3.30.497.10">
    <property type="entry name" value="Antithrombin, subunit I, domain 2"/>
    <property type="match status" value="1"/>
</dbReference>
<evidence type="ECO:0000256" key="2">
    <source>
        <dbReference type="SAM" id="MobiDB-lite"/>
    </source>
</evidence>
<accession>A0A0B7MFE9</accession>
<dbReference type="InterPro" id="IPR023796">
    <property type="entry name" value="Serpin_dom"/>
</dbReference>
<dbReference type="SMART" id="SM00093">
    <property type="entry name" value="SERPIN"/>
    <property type="match status" value="1"/>
</dbReference>
<dbReference type="OrthoDB" id="9764871at2"/>
<reference evidence="6" key="1">
    <citation type="submission" date="2015-01" db="EMBL/GenBank/DDBJ databases">
        <authorList>
            <person name="Manzoor Shahid"/>
            <person name="Zubair Saima"/>
        </authorList>
    </citation>
    <scope>NUCLEOTIDE SEQUENCE [LARGE SCALE GENOMIC DNA]</scope>
    <source>
        <strain evidence="6">Sp3</strain>
    </source>
</reference>
<dbReference type="PANTHER" id="PTHR11461:SF211">
    <property type="entry name" value="GH10112P-RELATED"/>
    <property type="match status" value="1"/>
</dbReference>
<dbReference type="CDD" id="cd19589">
    <property type="entry name" value="serpin_tengpin-like"/>
    <property type="match status" value="1"/>
</dbReference>
<keyword evidence="3" id="KW-1133">Transmembrane helix</keyword>
<evidence type="ECO:0000256" key="1">
    <source>
        <dbReference type="RuleBase" id="RU000411"/>
    </source>
</evidence>
<dbReference type="SUPFAM" id="SSF56574">
    <property type="entry name" value="Serpins"/>
    <property type="match status" value="1"/>
</dbReference>